<dbReference type="Pfam" id="PF13093">
    <property type="entry name" value="FTA4"/>
    <property type="match status" value="1"/>
</dbReference>
<dbReference type="OrthoDB" id="21214at2759"/>
<dbReference type="Proteomes" id="UP000244309">
    <property type="component" value="Unassembled WGS sequence"/>
</dbReference>
<dbReference type="InterPro" id="IPR025207">
    <property type="entry name" value="Sim4_Fta4"/>
</dbReference>
<name>A0A2V1AWQ4_9ASCO</name>
<feature type="coiled-coil region" evidence="1">
    <location>
        <begin position="180"/>
        <end position="245"/>
    </location>
</feature>
<evidence type="ECO:0000313" key="2">
    <source>
        <dbReference type="EMBL" id="PVH22224.1"/>
    </source>
</evidence>
<evidence type="ECO:0000256" key="1">
    <source>
        <dbReference type="SAM" id="Coils"/>
    </source>
</evidence>
<organism evidence="2 3">
    <name type="scientific">Candidozyma haemuli</name>
    <dbReference type="NCBI Taxonomy" id="45357"/>
    <lineage>
        <taxon>Eukaryota</taxon>
        <taxon>Fungi</taxon>
        <taxon>Dikarya</taxon>
        <taxon>Ascomycota</taxon>
        <taxon>Saccharomycotina</taxon>
        <taxon>Pichiomycetes</taxon>
        <taxon>Metschnikowiaceae</taxon>
        <taxon>Candidozyma</taxon>
    </lineage>
</organism>
<dbReference type="STRING" id="45357.A0A2V1AWQ4"/>
<gene>
    <name evidence="2" type="ORF">CXQ85_004896</name>
</gene>
<keyword evidence="1" id="KW-0175">Coiled coil</keyword>
<keyword evidence="3" id="KW-1185">Reference proteome</keyword>
<dbReference type="RefSeq" id="XP_025343164.1">
    <property type="nucleotide sequence ID" value="XM_025488502.1"/>
</dbReference>
<proteinExistence type="predicted"/>
<dbReference type="GO" id="GO:0031511">
    <property type="term" value="C:Mis6-Sim4 complex"/>
    <property type="evidence" value="ECO:0007669"/>
    <property type="project" value="InterPro"/>
</dbReference>
<sequence length="275" mass="31785">MSYLYIKRFVEEQVEILSQPLVIDDDVRRVMAKHNLPEETVKNALFKVNLSLKRHNKHKFSKQVVHQLVQQITKNEHDKLMKVNEQLQKVTQLVQPIIVPEAKGGLTVSERVTRLQELADVLPEPAYLFALDGGEDEEAEKEKVEEKEEDNEDGLIVDDQDRVERISKKQLEEEYIQAIREEVKEDVTLQKATNEELRQRYAALREQLVEISQKLIYDQQKLGYLEALEKKVEALKGSGMEASEASEASEGGRDDLEAQITRFRILVEKLEYATT</sequence>
<evidence type="ECO:0000313" key="3">
    <source>
        <dbReference type="Proteomes" id="UP000244309"/>
    </source>
</evidence>
<dbReference type="GeneID" id="37010226"/>
<comment type="caution">
    <text evidence="2">The sequence shown here is derived from an EMBL/GenBank/DDBJ whole genome shotgun (WGS) entry which is preliminary data.</text>
</comment>
<protein>
    <submittedName>
        <fullName evidence="2">Uncharacterized protein</fullName>
    </submittedName>
</protein>
<accession>A0A2V1AWQ4</accession>
<dbReference type="VEuPathDB" id="FungiDB:CXQ85_004896"/>
<dbReference type="AlphaFoldDB" id="A0A2V1AWQ4"/>
<reference evidence="2 3" key="1">
    <citation type="submission" date="2017-12" db="EMBL/GenBank/DDBJ databases">
        <title>Genome Sequence of a Multidrug-Resistant Candida haemulonii Isolate from a Patient with Chronic Leg Ulcers in Israel.</title>
        <authorList>
            <person name="Chow N.A."/>
            <person name="Gade L."/>
            <person name="Batra D."/>
            <person name="Rowe L.A."/>
            <person name="Ben-Ami R."/>
            <person name="Loparev V.N."/>
            <person name="Litvintseva A.P."/>
        </authorList>
    </citation>
    <scope>NUCLEOTIDE SEQUENCE [LARGE SCALE GENOMIC DNA]</scope>
    <source>
        <strain evidence="2 3">B11899</strain>
    </source>
</reference>
<dbReference type="EMBL" id="PKFO01000006">
    <property type="protein sequence ID" value="PVH22224.1"/>
    <property type="molecule type" value="Genomic_DNA"/>
</dbReference>